<dbReference type="EMBL" id="BARU01045365">
    <property type="protein sequence ID" value="GAH92620.1"/>
    <property type="molecule type" value="Genomic_DNA"/>
</dbReference>
<feature type="non-terminal residue" evidence="1">
    <location>
        <position position="117"/>
    </location>
</feature>
<protein>
    <submittedName>
        <fullName evidence="1">Uncharacterized protein</fullName>
    </submittedName>
</protein>
<comment type="caution">
    <text evidence="1">The sequence shown here is derived from an EMBL/GenBank/DDBJ whole genome shotgun (WGS) entry which is preliminary data.</text>
</comment>
<dbReference type="AlphaFoldDB" id="X1KG64"/>
<organism evidence="1">
    <name type="scientific">marine sediment metagenome</name>
    <dbReference type="NCBI Taxonomy" id="412755"/>
    <lineage>
        <taxon>unclassified sequences</taxon>
        <taxon>metagenomes</taxon>
        <taxon>ecological metagenomes</taxon>
    </lineage>
</organism>
<reference evidence="1" key="1">
    <citation type="journal article" date="2014" name="Front. Microbiol.">
        <title>High frequency of phylogenetically diverse reductive dehalogenase-homologous genes in deep subseafloor sedimentary metagenomes.</title>
        <authorList>
            <person name="Kawai M."/>
            <person name="Futagami T."/>
            <person name="Toyoda A."/>
            <person name="Takaki Y."/>
            <person name="Nishi S."/>
            <person name="Hori S."/>
            <person name="Arai W."/>
            <person name="Tsubouchi T."/>
            <person name="Morono Y."/>
            <person name="Uchiyama I."/>
            <person name="Ito T."/>
            <person name="Fujiyama A."/>
            <person name="Inagaki F."/>
            <person name="Takami H."/>
        </authorList>
    </citation>
    <scope>NUCLEOTIDE SEQUENCE</scope>
    <source>
        <strain evidence="1">Expedition CK06-06</strain>
    </source>
</reference>
<evidence type="ECO:0000313" key="1">
    <source>
        <dbReference type="EMBL" id="GAH92620.1"/>
    </source>
</evidence>
<name>X1KG64_9ZZZZ</name>
<sequence>MSTRKKALELLKECLSELAKLRGRGYDEPDFGLWYDKVKAILERAFTQVDCRKFLLPWPTYNGLSGYTSQKEYLKFLKKCETNLKWIIQKYEIRDKLSSEGERTLSLQLFSSMQFHP</sequence>
<gene>
    <name evidence="1" type="ORF">S03H2_68866</name>
</gene>
<accession>X1KG64</accession>
<proteinExistence type="predicted"/>